<dbReference type="PANTHER" id="PTHR43135:SF3">
    <property type="entry name" value="ALPHA-D-RIBOSE 1-METHYLPHOSPHONATE 5-TRIPHOSPHATE DIPHOSPHATASE"/>
    <property type="match status" value="1"/>
</dbReference>
<dbReference type="SUPFAM" id="SSF51338">
    <property type="entry name" value="Composite domain of metallo-dependent hydrolases"/>
    <property type="match status" value="1"/>
</dbReference>
<dbReference type="Gene3D" id="3.30.110.90">
    <property type="entry name" value="Amidohydrolase"/>
    <property type="match status" value="1"/>
</dbReference>
<dbReference type="Proteomes" id="UP000315395">
    <property type="component" value="Chromosome"/>
</dbReference>
<keyword evidence="2" id="KW-0378">Hydrolase</keyword>
<evidence type="ECO:0000313" key="3">
    <source>
        <dbReference type="Proteomes" id="UP000315395"/>
    </source>
</evidence>
<dbReference type="SUPFAM" id="SSF51556">
    <property type="entry name" value="Metallo-dependent hydrolases"/>
    <property type="match status" value="1"/>
</dbReference>
<dbReference type="OrthoDB" id="3189065at2"/>
<sequence length="459" mass="47477">MIRYGGCMEAHRTVSRRAFALGAVGVLAACSSTNNDPTTTTSGPEAAGGGLGPVPEFTGKLAPLVEGVTVPPDLPVTAPTLFRGVRLFDGEEVTEAADVILQGGLVAAVGAGLDEPDGVEVVDGAGHTLVPGMIDSHVHAFPQAQALAARFGVLTELDLFSVEGLSTQVDEQRTTGATDRADVFSATSMATAPDGHGTQFRVPIDTLTDPSQAVGWVEERVAEGAAYIKIVVESGFGWASLEQDTVAALVEAAHEHSLRAIIHAQSLEDTTIALSAPLDGLAHAPWDELPPDLVARIAEMGIFVVTTAGLAQPTRHKPALDDDRVMDRIDPGLLSSFRRASYATDATWAAMLPNLQALHSAGVSLLAGTDNSNPGTISGAGMLVELAILVEAGMTPVEAMASATSLPADTFGLADRGRIAEGLRGDVVLIEGDPTAEITDLHGVVGVWKWGVSVDLDVA</sequence>
<keyword evidence="3" id="KW-1185">Reference proteome</keyword>
<dbReference type="PROSITE" id="PS51257">
    <property type="entry name" value="PROKAR_LIPOPROTEIN"/>
    <property type="match status" value="1"/>
</dbReference>
<dbReference type="Gene3D" id="2.30.40.10">
    <property type="entry name" value="Urease, subunit C, domain 1"/>
    <property type="match status" value="1"/>
</dbReference>
<dbReference type="InterPro" id="IPR006680">
    <property type="entry name" value="Amidohydro-rel"/>
</dbReference>
<dbReference type="Gene3D" id="3.40.50.10910">
    <property type="entry name" value="Amidohydrolase"/>
    <property type="match status" value="1"/>
</dbReference>
<proteinExistence type="predicted"/>
<organism evidence="2 3">
    <name type="scientific">Ornithinimicrobium ciconiae</name>
    <dbReference type="NCBI Taxonomy" id="2594265"/>
    <lineage>
        <taxon>Bacteria</taxon>
        <taxon>Bacillati</taxon>
        <taxon>Actinomycetota</taxon>
        <taxon>Actinomycetes</taxon>
        <taxon>Micrococcales</taxon>
        <taxon>Ornithinimicrobiaceae</taxon>
        <taxon>Ornithinimicrobium</taxon>
    </lineage>
</organism>
<dbReference type="GO" id="GO:0016810">
    <property type="term" value="F:hydrolase activity, acting on carbon-nitrogen (but not peptide) bonds"/>
    <property type="evidence" value="ECO:0007669"/>
    <property type="project" value="InterPro"/>
</dbReference>
<dbReference type="KEGG" id="orz:FNH13_15750"/>
<feature type="domain" description="Amidohydrolase-related" evidence="1">
    <location>
        <begin position="128"/>
        <end position="451"/>
    </location>
</feature>
<dbReference type="InterPro" id="IPR051781">
    <property type="entry name" value="Metallo-dep_Hydrolase"/>
</dbReference>
<dbReference type="EMBL" id="CP041616">
    <property type="protein sequence ID" value="QDO89606.1"/>
    <property type="molecule type" value="Genomic_DNA"/>
</dbReference>
<gene>
    <name evidence="2" type="ORF">FNH13_15750</name>
</gene>
<reference evidence="2 3" key="1">
    <citation type="submission" date="2019-07" db="EMBL/GenBank/DDBJ databases">
        <title>complete genome sequencing of Ornithinimicrobium sp. H23M54.</title>
        <authorList>
            <person name="Bae J.-W."/>
            <person name="Lee S.-Y."/>
        </authorList>
    </citation>
    <scope>NUCLEOTIDE SEQUENCE [LARGE SCALE GENOMIC DNA]</scope>
    <source>
        <strain evidence="2 3">H23M54</strain>
    </source>
</reference>
<accession>A0A516GDK5</accession>
<protein>
    <submittedName>
        <fullName evidence="2">Amidohydrolase family protein</fullName>
    </submittedName>
</protein>
<dbReference type="PANTHER" id="PTHR43135">
    <property type="entry name" value="ALPHA-D-RIBOSE 1-METHYLPHOSPHONATE 5-TRIPHOSPHATE DIPHOSPHATASE"/>
    <property type="match status" value="1"/>
</dbReference>
<dbReference type="Gene3D" id="1.20.58.520">
    <property type="entry name" value="Amidohydrolase"/>
    <property type="match status" value="1"/>
</dbReference>
<dbReference type="AlphaFoldDB" id="A0A516GDK5"/>
<name>A0A516GDK5_9MICO</name>
<dbReference type="InterPro" id="IPR032466">
    <property type="entry name" value="Metal_Hydrolase"/>
</dbReference>
<dbReference type="Pfam" id="PF01979">
    <property type="entry name" value="Amidohydro_1"/>
    <property type="match status" value="1"/>
</dbReference>
<dbReference type="InterPro" id="IPR011059">
    <property type="entry name" value="Metal-dep_hydrolase_composite"/>
</dbReference>
<evidence type="ECO:0000313" key="2">
    <source>
        <dbReference type="EMBL" id="QDO89606.1"/>
    </source>
</evidence>
<evidence type="ECO:0000259" key="1">
    <source>
        <dbReference type="Pfam" id="PF01979"/>
    </source>
</evidence>